<dbReference type="KEGG" id="faa:HMPREF0389_00705"/>
<dbReference type="STRING" id="546269.HMPREF0389_00705"/>
<reference evidence="3" key="1">
    <citation type="submission" date="2010-12" db="EMBL/GenBank/DDBJ databases">
        <title>The genome sequence of Filifactor alocis strain ATCC 35896.</title>
        <authorList>
            <consortium name="The Broad Institute Genome Sequencing Platform"/>
            <person name="Ward D."/>
            <person name="Earl A."/>
            <person name="Feldgarden M."/>
            <person name="Young S.K."/>
            <person name="Gargeya S."/>
            <person name="Zeng Q."/>
            <person name="Alvarado L."/>
            <person name="Berlin A."/>
            <person name="Bochicchio J."/>
            <person name="Chapman S.B."/>
            <person name="Chen Z."/>
            <person name="Freedman E."/>
            <person name="Gellesch M."/>
            <person name="Goldberg J."/>
            <person name="Griggs A."/>
            <person name="Gujja S."/>
            <person name="Heilman E."/>
            <person name="Heiman D."/>
            <person name="Howarth C."/>
            <person name="Mehta T."/>
            <person name="Neiman D."/>
            <person name="Pearson M."/>
            <person name="Roberts A."/>
            <person name="Saif S."/>
            <person name="Shea T."/>
            <person name="Shenoy N."/>
            <person name="Sisk P."/>
            <person name="Stolte C."/>
            <person name="Sykes S."/>
            <person name="White J."/>
            <person name="Yandava C."/>
            <person name="Izard J."/>
            <person name="Blanton J.M."/>
            <person name="Baranova O.V."/>
            <person name="Tanner A.C."/>
            <person name="Dewhirst F.E."/>
            <person name="Haas B."/>
            <person name="Nusbaum C."/>
            <person name="Birren B."/>
        </authorList>
    </citation>
    <scope>NUCLEOTIDE SEQUENCE [LARGE SCALE GENOMIC DNA]</scope>
    <source>
        <strain evidence="3">ATCC 35896 / D40 B5</strain>
    </source>
</reference>
<evidence type="ECO:0000313" key="2">
    <source>
        <dbReference type="EMBL" id="EFE28785.1"/>
    </source>
</evidence>
<dbReference type="OrthoDB" id="3267930at2"/>
<dbReference type="eggNOG" id="ENOG502ZA0R">
    <property type="taxonomic scope" value="Bacteria"/>
</dbReference>
<evidence type="ECO:0000313" key="3">
    <source>
        <dbReference type="Proteomes" id="UP000007468"/>
    </source>
</evidence>
<evidence type="ECO:0000259" key="1">
    <source>
        <dbReference type="Pfam" id="PF14133"/>
    </source>
</evidence>
<protein>
    <recommendedName>
        <fullName evidence="1">DUF4300 domain-containing protein</fullName>
    </recommendedName>
</protein>
<organism evidence="2 3">
    <name type="scientific">Filifactor alocis (strain ATCC 35896 / CCUG 47790 / D40 B5)</name>
    <name type="common">Fusobacterium alocis</name>
    <dbReference type="NCBI Taxonomy" id="546269"/>
    <lineage>
        <taxon>Bacteria</taxon>
        <taxon>Bacillati</taxon>
        <taxon>Bacillota</taxon>
        <taxon>Clostridia</taxon>
        <taxon>Peptostreptococcales</taxon>
        <taxon>Filifactoraceae</taxon>
        <taxon>Filifactor</taxon>
    </lineage>
</organism>
<dbReference type="AlphaFoldDB" id="D6GPT2"/>
<name>D6GPT2_FILAD</name>
<feature type="domain" description="DUF4300" evidence="1">
    <location>
        <begin position="38"/>
        <end position="292"/>
    </location>
</feature>
<dbReference type="EMBL" id="CP002390">
    <property type="protein sequence ID" value="EFE28785.1"/>
    <property type="molecule type" value="Genomic_DNA"/>
</dbReference>
<dbReference type="Pfam" id="PF14133">
    <property type="entry name" value="DUF4300"/>
    <property type="match status" value="1"/>
</dbReference>
<accession>D6GPT2</accession>
<proteinExistence type="predicted"/>
<dbReference type="InterPro" id="IPR025389">
    <property type="entry name" value="DUF4300"/>
</dbReference>
<keyword evidence="3" id="KW-1185">Reference proteome</keyword>
<gene>
    <name evidence="2" type="ordered locus">HMPREF0389_00705</name>
</gene>
<dbReference type="Proteomes" id="UP000007468">
    <property type="component" value="Chromosome"/>
</dbReference>
<dbReference type="PATRIC" id="fig|546269.5.peg.1187"/>
<sequence>MKKKTGLLIAGVLIVCGMAISYQHCMKQSQVPSLEEVTYTNLAEPETQIIAQKVLAQAGVSESRRQRFLNEVNFFQQSVDRKFLTNGFETGKPTETKYDPYKMQEQWDRKNKDFQGYNCRITACSLMGDFIEANPIKNLDTDEIIFDLNSLRQDGRVLEEKDYNTFQAVFAGVVNAEKTKDVPAHVNEIQQAWKDRGVKFLSNPNKISMISVVFHTQLTEDDSRLFVGHVGVLVPKEDGGLYFIEKVAFQEPYRMNVFQNRVELSDYLMEKYDVEVGQPTSIPFIMENDKLMEGYRPNPNK</sequence>